<dbReference type="RefSeq" id="WP_281045842.1">
    <property type="nucleotide sequence ID" value="NZ_JARYGZ010000003.1"/>
</dbReference>
<keyword evidence="2" id="KW-0804">Transcription</keyword>
<evidence type="ECO:0000259" key="1">
    <source>
        <dbReference type="Pfam" id="PF03118"/>
    </source>
</evidence>
<dbReference type="EMBL" id="JARYGZ010000003">
    <property type="protein sequence ID" value="MDH7640479.1"/>
    <property type="molecule type" value="Genomic_DNA"/>
</dbReference>
<evidence type="ECO:0000313" key="3">
    <source>
        <dbReference type="Proteomes" id="UP001160625"/>
    </source>
</evidence>
<accession>A0ABT6N5T8</accession>
<dbReference type="Pfam" id="PF03118">
    <property type="entry name" value="RNA_pol_A_CTD"/>
    <property type="match status" value="1"/>
</dbReference>
<organism evidence="2 3">
    <name type="scientific">Sphingomonas oryzagri</name>
    <dbReference type="NCBI Taxonomy" id="3042314"/>
    <lineage>
        <taxon>Bacteria</taxon>
        <taxon>Pseudomonadati</taxon>
        <taxon>Pseudomonadota</taxon>
        <taxon>Alphaproteobacteria</taxon>
        <taxon>Sphingomonadales</taxon>
        <taxon>Sphingomonadaceae</taxon>
        <taxon>Sphingomonas</taxon>
    </lineage>
</organism>
<name>A0ABT6N5T8_9SPHN</name>
<dbReference type="SUPFAM" id="SSF47789">
    <property type="entry name" value="C-terminal domain of RNA polymerase alpha subunit"/>
    <property type="match status" value="1"/>
</dbReference>
<comment type="caution">
    <text evidence="2">The sequence shown here is derived from an EMBL/GenBank/DDBJ whole genome shotgun (WGS) entry which is preliminary data.</text>
</comment>
<reference evidence="2" key="1">
    <citation type="submission" date="2023-04" db="EMBL/GenBank/DDBJ databases">
        <title>Sphingomonas sp. MAHUQ-71 isolated from rice field.</title>
        <authorList>
            <person name="Huq M.A."/>
        </authorList>
    </citation>
    <scope>NUCLEOTIDE SEQUENCE</scope>
    <source>
        <strain evidence="2">MAHUQ-71</strain>
    </source>
</reference>
<keyword evidence="3" id="KW-1185">Reference proteome</keyword>
<feature type="domain" description="RNA polymerase alpha subunit C-terminal" evidence="1">
    <location>
        <begin position="2"/>
        <end position="51"/>
    </location>
</feature>
<dbReference type="Proteomes" id="UP001160625">
    <property type="component" value="Unassembled WGS sequence"/>
</dbReference>
<sequence length="117" mass="13270">MERLGLSGRIISALNRAEIHDLEALFAHDQAALARVPGIGRAKLHELKRAMLDHFGSDRAPQDPQIIRQALIGRHQEAIAQLKYRRREINQQISIHNRSIKSLQESSIERLRSAPAQ</sequence>
<keyword evidence="2" id="KW-0240">DNA-directed RNA polymerase</keyword>
<dbReference type="GO" id="GO:0000428">
    <property type="term" value="C:DNA-directed RNA polymerase complex"/>
    <property type="evidence" value="ECO:0007669"/>
    <property type="project" value="UniProtKB-KW"/>
</dbReference>
<dbReference type="Gene3D" id="1.10.150.20">
    <property type="entry name" value="5' to 3' exonuclease, C-terminal subdomain"/>
    <property type="match status" value="1"/>
</dbReference>
<evidence type="ECO:0000313" key="2">
    <source>
        <dbReference type="EMBL" id="MDH7640479.1"/>
    </source>
</evidence>
<proteinExistence type="predicted"/>
<dbReference type="InterPro" id="IPR011260">
    <property type="entry name" value="RNAP_asu_C"/>
</dbReference>
<protein>
    <submittedName>
        <fullName evidence="2">DNA-directed RNA polymerase subunit alpha C-terminal domain-containing protein</fullName>
    </submittedName>
</protein>
<gene>
    <name evidence="2" type="ORF">QGN17_17230</name>
</gene>